<reference evidence="15" key="1">
    <citation type="submission" date="2019-03" db="EMBL/GenBank/DDBJ databases">
        <title>Aquabacterium pictum sp.nov., the first bacteriochlorophyll a-containing freshwater bacterium in the genus Aquabacterium of the class Betaproteobacteria.</title>
        <authorList>
            <person name="Hirose S."/>
            <person name="Tank M."/>
            <person name="Hara E."/>
            <person name="Tamaki H."/>
            <person name="Takaichi S."/>
            <person name="Haruta S."/>
            <person name="Hanada S."/>
        </authorList>
    </citation>
    <scope>NUCLEOTIDE SEQUENCE [LARGE SCALE GENOMIC DNA]</scope>
    <source>
        <strain evidence="15">W35</strain>
    </source>
</reference>
<sequence>MPSIPQPLTIRQWSAGALCVIACASAQAQSTDSVQVYGLIDAMARRATNAPTSGATNLADGAYTGSRFGVRGREDLGGGMTAYFSLEQGIDPSTGSLQQSTASNGLGQSAAPNGRAFGRESLVGLSTPWGTVSLGRQYTEAHLMSGRFQPQANPSEAALSVLSGHHVARQDNMLRYAHKWGAFGISANVVARETNGKAHGLSLSYNAAPVELVAYAQDMDTNAAGADTRKIRGLGGNVAVNKALKVYLGMMTRSQDVSLQKNQVLTGGLNYNVTDLLIWTIGYTDDHQKNVNAGHRKLVFTGLDYFLSKRTDAYIVVDNNRITGSYPVPSFMGGRGAQTGLGVGLRHRF</sequence>
<dbReference type="Proteomes" id="UP000301751">
    <property type="component" value="Unassembled WGS sequence"/>
</dbReference>
<dbReference type="OrthoDB" id="8679056at2"/>
<keyword evidence="3" id="KW-0813">Transport</keyword>
<feature type="region of interest" description="Disordered" evidence="11">
    <location>
        <begin position="94"/>
        <end position="113"/>
    </location>
</feature>
<dbReference type="GO" id="GO:0046930">
    <property type="term" value="C:pore complex"/>
    <property type="evidence" value="ECO:0007669"/>
    <property type="project" value="UniProtKB-KW"/>
</dbReference>
<gene>
    <name evidence="14" type="ORF">AQPW35_46480</name>
</gene>
<evidence type="ECO:0000256" key="2">
    <source>
        <dbReference type="ARBA" id="ARBA00011233"/>
    </source>
</evidence>
<proteinExistence type="predicted"/>
<keyword evidence="15" id="KW-1185">Reference proteome</keyword>
<keyword evidence="5" id="KW-0812">Transmembrane</keyword>
<evidence type="ECO:0000259" key="13">
    <source>
        <dbReference type="Pfam" id="PF13609"/>
    </source>
</evidence>
<organism evidence="14 15">
    <name type="scientific">Pseudaquabacterium pictum</name>
    <dbReference type="NCBI Taxonomy" id="2315236"/>
    <lineage>
        <taxon>Bacteria</taxon>
        <taxon>Pseudomonadati</taxon>
        <taxon>Pseudomonadota</taxon>
        <taxon>Betaproteobacteria</taxon>
        <taxon>Burkholderiales</taxon>
        <taxon>Sphaerotilaceae</taxon>
        <taxon>Pseudaquabacterium</taxon>
    </lineage>
</organism>
<comment type="subunit">
    <text evidence="2">Homotrimer.</text>
</comment>
<keyword evidence="9" id="KW-0472">Membrane</keyword>
<evidence type="ECO:0000256" key="5">
    <source>
        <dbReference type="ARBA" id="ARBA00022692"/>
    </source>
</evidence>
<feature type="chain" id="PRO_5019754430" evidence="12">
    <location>
        <begin position="29"/>
        <end position="349"/>
    </location>
</feature>
<dbReference type="PANTHER" id="PTHR34501:SF9">
    <property type="entry name" value="MAJOR OUTER MEMBRANE PROTEIN P.IA"/>
    <property type="match status" value="1"/>
</dbReference>
<dbReference type="GO" id="GO:0009279">
    <property type="term" value="C:cell outer membrane"/>
    <property type="evidence" value="ECO:0007669"/>
    <property type="project" value="UniProtKB-SubCell"/>
</dbReference>
<keyword evidence="6 12" id="KW-0732">Signal</keyword>
<dbReference type="GO" id="GO:0006811">
    <property type="term" value="P:monoatomic ion transport"/>
    <property type="evidence" value="ECO:0007669"/>
    <property type="project" value="UniProtKB-KW"/>
</dbReference>
<accession>A0A480AZP9</accession>
<evidence type="ECO:0000256" key="9">
    <source>
        <dbReference type="ARBA" id="ARBA00023136"/>
    </source>
</evidence>
<comment type="caution">
    <text evidence="14">The sequence shown here is derived from an EMBL/GenBank/DDBJ whole genome shotgun (WGS) entry which is preliminary data.</text>
</comment>
<evidence type="ECO:0000256" key="6">
    <source>
        <dbReference type="ARBA" id="ARBA00022729"/>
    </source>
</evidence>
<dbReference type="InterPro" id="IPR023614">
    <property type="entry name" value="Porin_dom_sf"/>
</dbReference>
<comment type="subcellular location">
    <subcellularLocation>
        <location evidence="1">Cell outer membrane</location>
        <topology evidence="1">Multi-pass membrane protein</topology>
    </subcellularLocation>
</comment>
<feature type="domain" description="Porin" evidence="13">
    <location>
        <begin position="17"/>
        <end position="321"/>
    </location>
</feature>
<feature type="signal peptide" evidence="12">
    <location>
        <begin position="1"/>
        <end position="28"/>
    </location>
</feature>
<dbReference type="InterPro" id="IPR050298">
    <property type="entry name" value="Gram-neg_bact_OMP"/>
</dbReference>
<evidence type="ECO:0000313" key="15">
    <source>
        <dbReference type="Proteomes" id="UP000301751"/>
    </source>
</evidence>
<keyword evidence="7" id="KW-0406">Ion transport</keyword>
<dbReference type="EMBL" id="BJCL01000018">
    <property type="protein sequence ID" value="GCL65567.1"/>
    <property type="molecule type" value="Genomic_DNA"/>
</dbReference>
<dbReference type="PANTHER" id="PTHR34501">
    <property type="entry name" value="PROTEIN YDDL-RELATED"/>
    <property type="match status" value="1"/>
</dbReference>
<keyword evidence="4" id="KW-1134">Transmembrane beta strand</keyword>
<dbReference type="Gene3D" id="2.40.160.10">
    <property type="entry name" value="Porin"/>
    <property type="match status" value="1"/>
</dbReference>
<keyword evidence="8" id="KW-0626">Porin</keyword>
<name>A0A480AZP9_9BURK</name>
<evidence type="ECO:0000256" key="10">
    <source>
        <dbReference type="ARBA" id="ARBA00023237"/>
    </source>
</evidence>
<dbReference type="RefSeq" id="WP_137735280.1">
    <property type="nucleotide sequence ID" value="NZ_BJCL01000018.1"/>
</dbReference>
<keyword evidence="10" id="KW-0998">Cell outer membrane</keyword>
<evidence type="ECO:0000256" key="7">
    <source>
        <dbReference type="ARBA" id="ARBA00023065"/>
    </source>
</evidence>
<evidence type="ECO:0000313" key="14">
    <source>
        <dbReference type="EMBL" id="GCL65567.1"/>
    </source>
</evidence>
<evidence type="ECO:0000256" key="3">
    <source>
        <dbReference type="ARBA" id="ARBA00022448"/>
    </source>
</evidence>
<dbReference type="AlphaFoldDB" id="A0A480AZP9"/>
<dbReference type="CDD" id="cd00342">
    <property type="entry name" value="gram_neg_porins"/>
    <property type="match status" value="1"/>
</dbReference>
<dbReference type="Pfam" id="PF13609">
    <property type="entry name" value="Porin_4"/>
    <property type="match status" value="1"/>
</dbReference>
<evidence type="ECO:0000256" key="4">
    <source>
        <dbReference type="ARBA" id="ARBA00022452"/>
    </source>
</evidence>
<evidence type="ECO:0000256" key="12">
    <source>
        <dbReference type="SAM" id="SignalP"/>
    </source>
</evidence>
<evidence type="ECO:0000256" key="11">
    <source>
        <dbReference type="SAM" id="MobiDB-lite"/>
    </source>
</evidence>
<dbReference type="GO" id="GO:0015288">
    <property type="term" value="F:porin activity"/>
    <property type="evidence" value="ECO:0007669"/>
    <property type="project" value="UniProtKB-KW"/>
</dbReference>
<feature type="compositionally biased region" description="Polar residues" evidence="11">
    <location>
        <begin position="94"/>
        <end position="111"/>
    </location>
</feature>
<evidence type="ECO:0000256" key="1">
    <source>
        <dbReference type="ARBA" id="ARBA00004571"/>
    </source>
</evidence>
<dbReference type="SUPFAM" id="SSF56935">
    <property type="entry name" value="Porins"/>
    <property type="match status" value="1"/>
</dbReference>
<dbReference type="InterPro" id="IPR033900">
    <property type="entry name" value="Gram_neg_porin_domain"/>
</dbReference>
<protein>
    <submittedName>
        <fullName evidence="14">Porin</fullName>
    </submittedName>
</protein>
<evidence type="ECO:0000256" key="8">
    <source>
        <dbReference type="ARBA" id="ARBA00023114"/>
    </source>
</evidence>